<dbReference type="SUPFAM" id="SSF55729">
    <property type="entry name" value="Acyl-CoA N-acyltransferases (Nat)"/>
    <property type="match status" value="1"/>
</dbReference>
<gene>
    <name evidence="3" type="ORF">FA707_01975</name>
</gene>
<sequence>MIREAMKCDGLALNEINEFALGYPCELELTNRLLSKVLMHPDHVLLVFELDQQVVGYVHAERYLTLYEEELYNLLGVAVHPDYQGQGIGGALLRAIENCAKDQGVAGVRLNSGSQRVKAHRFYENMGYDGNKLQKRFVKWFED</sequence>
<evidence type="ECO:0000313" key="3">
    <source>
        <dbReference type="EMBL" id="QCI87333.1"/>
    </source>
</evidence>
<dbReference type="PANTHER" id="PTHR43877">
    <property type="entry name" value="AMINOALKYLPHOSPHONATE N-ACETYLTRANSFERASE-RELATED-RELATED"/>
    <property type="match status" value="1"/>
</dbReference>
<accession>A0A4D7CV59</accession>
<dbReference type="PROSITE" id="PS51186">
    <property type="entry name" value="GNAT"/>
    <property type="match status" value="1"/>
</dbReference>
<dbReference type="Proteomes" id="UP000298615">
    <property type="component" value="Chromosome"/>
</dbReference>
<name>A0A4D7CV59_9ENTE</name>
<organism evidence="3 4">
    <name type="scientific">Vagococcus zengguangii</name>
    <dbReference type="NCBI Taxonomy" id="2571750"/>
    <lineage>
        <taxon>Bacteria</taxon>
        <taxon>Bacillati</taxon>
        <taxon>Bacillota</taxon>
        <taxon>Bacilli</taxon>
        <taxon>Lactobacillales</taxon>
        <taxon>Enterococcaceae</taxon>
        <taxon>Vagococcus</taxon>
    </lineage>
</organism>
<dbReference type="InterPro" id="IPR016181">
    <property type="entry name" value="Acyl_CoA_acyltransferase"/>
</dbReference>
<dbReference type="EMBL" id="CP039712">
    <property type="protein sequence ID" value="QCI87333.1"/>
    <property type="molecule type" value="Genomic_DNA"/>
</dbReference>
<dbReference type="Pfam" id="PF13508">
    <property type="entry name" value="Acetyltransf_7"/>
    <property type="match status" value="1"/>
</dbReference>
<keyword evidence="1 3" id="KW-0808">Transferase</keyword>
<evidence type="ECO:0000256" key="1">
    <source>
        <dbReference type="ARBA" id="ARBA00022679"/>
    </source>
</evidence>
<keyword evidence="4" id="KW-1185">Reference proteome</keyword>
<dbReference type="InterPro" id="IPR050832">
    <property type="entry name" value="Bact_Acetyltransf"/>
</dbReference>
<proteinExistence type="predicted"/>
<dbReference type="AlphaFoldDB" id="A0A4D7CV59"/>
<dbReference type="Gene3D" id="3.40.630.30">
    <property type="match status" value="1"/>
</dbReference>
<dbReference type="CDD" id="cd04301">
    <property type="entry name" value="NAT_SF"/>
    <property type="match status" value="1"/>
</dbReference>
<protein>
    <submittedName>
        <fullName evidence="3">GNAT family N-acetyltransferase</fullName>
    </submittedName>
</protein>
<evidence type="ECO:0000313" key="4">
    <source>
        <dbReference type="Proteomes" id="UP000298615"/>
    </source>
</evidence>
<keyword evidence="2" id="KW-0012">Acyltransferase</keyword>
<dbReference type="GO" id="GO:0016747">
    <property type="term" value="F:acyltransferase activity, transferring groups other than amino-acyl groups"/>
    <property type="evidence" value="ECO:0007669"/>
    <property type="project" value="InterPro"/>
</dbReference>
<reference evidence="3 4" key="1">
    <citation type="submission" date="2019-04" db="EMBL/GenBank/DDBJ databases">
        <title>Vagococcus sp. nov., isolated from faeces of yaks (Bos grunniens).</title>
        <authorList>
            <person name="Ge Y."/>
        </authorList>
    </citation>
    <scope>NUCLEOTIDE SEQUENCE [LARGE SCALE GENOMIC DNA]</scope>
    <source>
        <strain evidence="3 4">MN-17</strain>
    </source>
</reference>
<evidence type="ECO:0000256" key="2">
    <source>
        <dbReference type="ARBA" id="ARBA00023315"/>
    </source>
</evidence>
<dbReference type="OrthoDB" id="9797826at2"/>
<dbReference type="KEGG" id="vao:FA707_01975"/>
<dbReference type="InterPro" id="IPR000182">
    <property type="entry name" value="GNAT_dom"/>
</dbReference>